<sequence>MQSKQKCLFKKGHVTVSCHTVSCTAVEKTGRWVSVLFSVRSRVTGAEMCPETEKLTGLIAATFTPFTPQGEVNLAAIGPYVDFLLKKQSVRSVFVNGTTGEGCSLTVQERKQLAEEWCRQAKGKLDRVIVHVGCLSVKESQELARHAASAGADAIAVISPCFFKPSNAEALRMFLKEVGSAAPQLPLYYYHLPSMTGVKLNVREVLEGIEKQIPSFRGVKFSGVDLRDLGQCVSYCRLRGWSVLYGVDEQLLGALPLGVNGAVGSTYNYTGNFMNRMLSAYEKGDLPLAQTLQFKLQDTITFATSLGFDLAMNKQMMSLSSGLPMGPPRLPLLPWPSDTVRDVVKKLQEDMGEPS</sequence>
<comment type="catalytic activity">
    <reaction evidence="10">
        <text>aceneuramate = aldehydo-N-acetyl-D-mannosamine + pyruvate</text>
        <dbReference type="Rhea" id="RHEA:23296"/>
        <dbReference type="ChEBI" id="CHEBI:15361"/>
        <dbReference type="ChEBI" id="CHEBI:17122"/>
        <dbReference type="ChEBI" id="CHEBI:173083"/>
        <dbReference type="EC" id="4.1.3.3"/>
    </reaction>
</comment>
<evidence type="ECO:0000256" key="9">
    <source>
        <dbReference type="ARBA" id="ARBA00023277"/>
    </source>
</evidence>
<dbReference type="PANTHER" id="PTHR12128:SF21">
    <property type="entry name" value="N-ACETYLNEURAMINATE LYASE"/>
    <property type="match status" value="1"/>
</dbReference>
<comment type="pathway">
    <text evidence="2">Amino-sugar metabolism; N-acetylneuraminate degradation.</text>
</comment>
<evidence type="ECO:0000313" key="12">
    <source>
        <dbReference type="Proteomes" id="UP000593565"/>
    </source>
</evidence>
<dbReference type="Gene3D" id="3.20.20.70">
    <property type="entry name" value="Aldolase class I"/>
    <property type="match status" value="1"/>
</dbReference>
<comment type="subcellular location">
    <subcellularLocation>
        <location evidence="1">Cytoplasm</location>
    </subcellularLocation>
</comment>
<evidence type="ECO:0000256" key="6">
    <source>
        <dbReference type="ARBA" id="ARBA00022490"/>
    </source>
</evidence>
<dbReference type="SMART" id="SM01130">
    <property type="entry name" value="DHDPS"/>
    <property type="match status" value="1"/>
</dbReference>
<keyword evidence="7" id="KW-0456">Lyase</keyword>
<organism evidence="11 12">
    <name type="scientific">Ameiurus melas</name>
    <name type="common">Black bullhead</name>
    <name type="synonym">Silurus melas</name>
    <dbReference type="NCBI Taxonomy" id="219545"/>
    <lineage>
        <taxon>Eukaryota</taxon>
        <taxon>Metazoa</taxon>
        <taxon>Chordata</taxon>
        <taxon>Craniata</taxon>
        <taxon>Vertebrata</taxon>
        <taxon>Euteleostomi</taxon>
        <taxon>Actinopterygii</taxon>
        <taxon>Neopterygii</taxon>
        <taxon>Teleostei</taxon>
        <taxon>Ostariophysi</taxon>
        <taxon>Siluriformes</taxon>
        <taxon>Ictaluridae</taxon>
        <taxon>Ameiurus</taxon>
    </lineage>
</organism>
<dbReference type="InterPro" id="IPR020624">
    <property type="entry name" value="Schiff_base-form_aldolases_CS"/>
</dbReference>
<dbReference type="PRINTS" id="PR00146">
    <property type="entry name" value="DHPICSNTHASE"/>
</dbReference>
<protein>
    <recommendedName>
        <fullName evidence="5">N-acetylneuraminate lyase</fullName>
        <ecNumber evidence="5">4.1.3.3</ecNumber>
    </recommendedName>
</protein>
<keyword evidence="12" id="KW-1185">Reference proteome</keyword>
<proteinExistence type="inferred from homology"/>
<evidence type="ECO:0000256" key="7">
    <source>
        <dbReference type="ARBA" id="ARBA00023239"/>
    </source>
</evidence>
<keyword evidence="9" id="KW-0119">Carbohydrate metabolism</keyword>
<comment type="similarity">
    <text evidence="3">Belongs to the DapA family. NanA subfamily.</text>
</comment>
<dbReference type="InterPro" id="IPR002220">
    <property type="entry name" value="DapA-like"/>
</dbReference>
<dbReference type="InterPro" id="IPR013785">
    <property type="entry name" value="Aldolase_TIM"/>
</dbReference>
<name>A0A7J5ZPS1_AMEME</name>
<dbReference type="PANTHER" id="PTHR12128">
    <property type="entry name" value="DIHYDRODIPICOLINATE SYNTHASE"/>
    <property type="match status" value="1"/>
</dbReference>
<dbReference type="SUPFAM" id="SSF51569">
    <property type="entry name" value="Aldolase"/>
    <property type="match status" value="1"/>
</dbReference>
<evidence type="ECO:0000313" key="11">
    <source>
        <dbReference type="EMBL" id="KAF4072652.1"/>
    </source>
</evidence>
<dbReference type="EMBL" id="JAAGNN010000025">
    <property type="protein sequence ID" value="KAF4072652.1"/>
    <property type="molecule type" value="Genomic_DNA"/>
</dbReference>
<dbReference type="Pfam" id="PF00701">
    <property type="entry name" value="DHDPS"/>
    <property type="match status" value="1"/>
</dbReference>
<dbReference type="EC" id="4.1.3.3" evidence="5"/>
<dbReference type="GO" id="GO:0008747">
    <property type="term" value="F:N-acetylneuraminate lyase activity"/>
    <property type="evidence" value="ECO:0007669"/>
    <property type="project" value="UniProtKB-EC"/>
</dbReference>
<comment type="caution">
    <text evidence="11">The sequence shown here is derived from an EMBL/GenBank/DDBJ whole genome shotgun (WGS) entry which is preliminary data.</text>
</comment>
<evidence type="ECO:0000256" key="2">
    <source>
        <dbReference type="ARBA" id="ARBA00004878"/>
    </source>
</evidence>
<keyword evidence="8" id="KW-0704">Schiff base</keyword>
<dbReference type="PROSITE" id="PS00665">
    <property type="entry name" value="DHDPS_1"/>
    <property type="match status" value="1"/>
</dbReference>
<evidence type="ECO:0000256" key="3">
    <source>
        <dbReference type="ARBA" id="ARBA00006324"/>
    </source>
</evidence>
<comment type="subunit">
    <text evidence="4">Homotetramer.</text>
</comment>
<evidence type="ECO:0000256" key="4">
    <source>
        <dbReference type="ARBA" id="ARBA00011881"/>
    </source>
</evidence>
<keyword evidence="6" id="KW-0963">Cytoplasm</keyword>
<dbReference type="Proteomes" id="UP000593565">
    <property type="component" value="Unassembled WGS sequence"/>
</dbReference>
<dbReference type="GO" id="GO:0005737">
    <property type="term" value="C:cytoplasm"/>
    <property type="evidence" value="ECO:0007669"/>
    <property type="project" value="UniProtKB-SubCell"/>
</dbReference>
<reference evidence="11 12" key="1">
    <citation type="submission" date="2020-02" db="EMBL/GenBank/DDBJ databases">
        <title>A chromosome-scale genome assembly of the black bullhead catfish (Ameiurus melas).</title>
        <authorList>
            <person name="Wen M."/>
            <person name="Zham M."/>
            <person name="Cabau C."/>
            <person name="Klopp C."/>
            <person name="Donnadieu C."/>
            <person name="Roques C."/>
            <person name="Bouchez O."/>
            <person name="Lampietro C."/>
            <person name="Jouanno E."/>
            <person name="Herpin A."/>
            <person name="Louis A."/>
            <person name="Berthelot C."/>
            <person name="Parey E."/>
            <person name="Roest-Crollius H."/>
            <person name="Braasch I."/>
            <person name="Postlethwait J."/>
            <person name="Robinson-Rechavi M."/>
            <person name="Echchiki A."/>
            <person name="Begum T."/>
            <person name="Montfort J."/>
            <person name="Schartl M."/>
            <person name="Bobe J."/>
            <person name="Guiguen Y."/>
        </authorList>
    </citation>
    <scope>NUCLEOTIDE SEQUENCE [LARGE SCALE GENOMIC DNA]</scope>
    <source>
        <strain evidence="11">M_S1</strain>
        <tissue evidence="11">Blood</tissue>
    </source>
</reference>
<accession>A0A7J5ZPS1</accession>
<dbReference type="AlphaFoldDB" id="A0A7J5ZPS1"/>
<evidence type="ECO:0000256" key="10">
    <source>
        <dbReference type="ARBA" id="ARBA00044906"/>
    </source>
</evidence>
<evidence type="ECO:0000256" key="5">
    <source>
        <dbReference type="ARBA" id="ARBA00012911"/>
    </source>
</evidence>
<gene>
    <name evidence="11" type="ORF">AMELA_G00265290</name>
</gene>
<evidence type="ECO:0000256" key="1">
    <source>
        <dbReference type="ARBA" id="ARBA00004496"/>
    </source>
</evidence>
<evidence type="ECO:0000256" key="8">
    <source>
        <dbReference type="ARBA" id="ARBA00023270"/>
    </source>
</evidence>